<dbReference type="Pfam" id="PF01810">
    <property type="entry name" value="LysE"/>
    <property type="match status" value="1"/>
</dbReference>
<dbReference type="PIRSF" id="PIRSF006324">
    <property type="entry name" value="LeuE"/>
    <property type="match status" value="1"/>
</dbReference>
<evidence type="ECO:0000256" key="5">
    <source>
        <dbReference type="ARBA" id="ARBA00023136"/>
    </source>
</evidence>
<dbReference type="PANTHER" id="PTHR30086">
    <property type="entry name" value="ARGININE EXPORTER PROTEIN ARGO"/>
    <property type="match status" value="1"/>
</dbReference>
<sequence length="221" mass="24145">MLISFILATILITLMPGPSMLLVIFQALQHRLSQALLAAAGVVAADAILLALTISGLGPILHSSALLFEAVKWAGVIYLLYLGWQQIQSQAIAMKHSEDVQLDKQHQKYQNHSEGTEPYKQQKGAFWQAFSVTMLNPKIIGFFIAFFPQFIAQDQALWPQLMILAPLFLLVVFLVLAVYALLANQVAPWLQSAKASLWLNRSGGVTLIGCGLAASTLSRSA</sequence>
<dbReference type="RefSeq" id="WP_182808459.1">
    <property type="nucleotide sequence ID" value="NZ_JACJFM010000008.1"/>
</dbReference>
<protein>
    <submittedName>
        <fullName evidence="7">LysE family translocator</fullName>
    </submittedName>
</protein>
<keyword evidence="3 6" id="KW-0812">Transmembrane</keyword>
<feature type="transmembrane region" description="Helical" evidence="6">
    <location>
        <begin position="6"/>
        <end position="28"/>
    </location>
</feature>
<dbReference type="InterPro" id="IPR001123">
    <property type="entry name" value="LeuE-type"/>
</dbReference>
<dbReference type="Proteomes" id="UP000565262">
    <property type="component" value="Unassembled WGS sequence"/>
</dbReference>
<proteinExistence type="predicted"/>
<evidence type="ECO:0000256" key="2">
    <source>
        <dbReference type="ARBA" id="ARBA00022475"/>
    </source>
</evidence>
<dbReference type="EMBL" id="JACJFM010000008">
    <property type="protein sequence ID" value="MBB1486681.1"/>
    <property type="molecule type" value="Genomic_DNA"/>
</dbReference>
<evidence type="ECO:0000256" key="6">
    <source>
        <dbReference type="SAM" id="Phobius"/>
    </source>
</evidence>
<organism evidence="7 8">
    <name type="scientific">Oceanospirillum sediminis</name>
    <dbReference type="NCBI Taxonomy" id="2760088"/>
    <lineage>
        <taxon>Bacteria</taxon>
        <taxon>Pseudomonadati</taxon>
        <taxon>Pseudomonadota</taxon>
        <taxon>Gammaproteobacteria</taxon>
        <taxon>Oceanospirillales</taxon>
        <taxon>Oceanospirillaceae</taxon>
        <taxon>Oceanospirillum</taxon>
    </lineage>
</organism>
<dbReference type="AlphaFoldDB" id="A0A839IP43"/>
<accession>A0A839IP43</accession>
<feature type="transmembrane region" description="Helical" evidence="6">
    <location>
        <begin position="129"/>
        <end position="151"/>
    </location>
</feature>
<evidence type="ECO:0000256" key="4">
    <source>
        <dbReference type="ARBA" id="ARBA00022989"/>
    </source>
</evidence>
<gene>
    <name evidence="7" type="ORF">H4O21_08680</name>
</gene>
<comment type="caution">
    <text evidence="7">The sequence shown here is derived from an EMBL/GenBank/DDBJ whole genome shotgun (WGS) entry which is preliminary data.</text>
</comment>
<evidence type="ECO:0000256" key="3">
    <source>
        <dbReference type="ARBA" id="ARBA00022692"/>
    </source>
</evidence>
<keyword evidence="8" id="KW-1185">Reference proteome</keyword>
<feature type="transmembrane region" description="Helical" evidence="6">
    <location>
        <begin position="35"/>
        <end position="54"/>
    </location>
</feature>
<evidence type="ECO:0000256" key="1">
    <source>
        <dbReference type="ARBA" id="ARBA00004651"/>
    </source>
</evidence>
<evidence type="ECO:0000313" key="7">
    <source>
        <dbReference type="EMBL" id="MBB1486681.1"/>
    </source>
</evidence>
<reference evidence="7 8" key="1">
    <citation type="submission" date="2020-08" db="EMBL/GenBank/DDBJ databases">
        <title>Oceanospirillum sp. nov. isolated from marine sediment.</title>
        <authorList>
            <person name="Ji X."/>
        </authorList>
    </citation>
    <scope>NUCLEOTIDE SEQUENCE [LARGE SCALE GENOMIC DNA]</scope>
    <source>
        <strain evidence="7 8">D5</strain>
    </source>
</reference>
<evidence type="ECO:0000313" key="8">
    <source>
        <dbReference type="Proteomes" id="UP000565262"/>
    </source>
</evidence>
<dbReference type="GO" id="GO:0015171">
    <property type="term" value="F:amino acid transmembrane transporter activity"/>
    <property type="evidence" value="ECO:0007669"/>
    <property type="project" value="TreeGrafter"/>
</dbReference>
<dbReference type="GO" id="GO:0005886">
    <property type="term" value="C:plasma membrane"/>
    <property type="evidence" value="ECO:0007669"/>
    <property type="project" value="UniProtKB-SubCell"/>
</dbReference>
<keyword evidence="5 6" id="KW-0472">Membrane</keyword>
<dbReference type="PANTHER" id="PTHR30086:SF20">
    <property type="entry name" value="ARGININE EXPORTER PROTEIN ARGO-RELATED"/>
    <property type="match status" value="1"/>
</dbReference>
<keyword evidence="4 6" id="KW-1133">Transmembrane helix</keyword>
<feature type="transmembrane region" description="Helical" evidence="6">
    <location>
        <begin position="60"/>
        <end position="84"/>
    </location>
</feature>
<feature type="transmembrane region" description="Helical" evidence="6">
    <location>
        <begin position="157"/>
        <end position="182"/>
    </location>
</feature>
<keyword evidence="2" id="KW-1003">Cell membrane</keyword>
<comment type="subcellular location">
    <subcellularLocation>
        <location evidence="1">Cell membrane</location>
        <topology evidence="1">Multi-pass membrane protein</topology>
    </subcellularLocation>
</comment>
<name>A0A839IP43_9GAMM</name>